<evidence type="ECO:0000259" key="4">
    <source>
        <dbReference type="Pfam" id="PF17166"/>
    </source>
</evidence>
<dbReference type="Pfam" id="PF16391">
    <property type="entry name" value="DUF5000"/>
    <property type="match status" value="1"/>
</dbReference>
<dbReference type="EMBL" id="BAAAZI010000003">
    <property type="protein sequence ID" value="GAA4131656.1"/>
    <property type="molecule type" value="Genomic_DNA"/>
</dbReference>
<feature type="signal peptide" evidence="1">
    <location>
        <begin position="1"/>
        <end position="28"/>
    </location>
</feature>
<evidence type="ECO:0000313" key="6">
    <source>
        <dbReference type="Proteomes" id="UP001500101"/>
    </source>
</evidence>
<dbReference type="Pfam" id="PF16323">
    <property type="entry name" value="DUF4959"/>
    <property type="match status" value="1"/>
</dbReference>
<evidence type="ECO:0000256" key="1">
    <source>
        <dbReference type="SAM" id="SignalP"/>
    </source>
</evidence>
<feature type="domain" description="DUF4959" evidence="2">
    <location>
        <begin position="28"/>
        <end position="125"/>
    </location>
</feature>
<feature type="chain" id="PRO_5047084401" evidence="1">
    <location>
        <begin position="29"/>
        <end position="413"/>
    </location>
</feature>
<evidence type="ECO:0000259" key="3">
    <source>
        <dbReference type="Pfam" id="PF16391"/>
    </source>
</evidence>
<keyword evidence="6" id="KW-1185">Reference proteome</keyword>
<dbReference type="InterPro" id="IPR008979">
    <property type="entry name" value="Galactose-bd-like_sf"/>
</dbReference>
<protein>
    <submittedName>
        <fullName evidence="5">DUF4959 domain-containing protein</fullName>
    </submittedName>
</protein>
<reference evidence="6" key="1">
    <citation type="journal article" date="2019" name="Int. J. Syst. Evol. Microbiol.">
        <title>The Global Catalogue of Microorganisms (GCM) 10K type strain sequencing project: providing services to taxonomists for standard genome sequencing and annotation.</title>
        <authorList>
            <consortium name="The Broad Institute Genomics Platform"/>
            <consortium name="The Broad Institute Genome Sequencing Center for Infectious Disease"/>
            <person name="Wu L."/>
            <person name="Ma J."/>
        </authorList>
    </citation>
    <scope>NUCLEOTIDE SEQUENCE [LARGE SCALE GENOMIC DNA]</scope>
    <source>
        <strain evidence="6">JCM 16704</strain>
    </source>
</reference>
<dbReference type="InterPro" id="IPR033431">
    <property type="entry name" value="DUF5126"/>
</dbReference>
<name>A0ABP7Y6P2_9SPHI</name>
<proteinExistence type="predicted"/>
<sequence length="413" mass="46568">MVGFKRLKNMKKYLLYTLVICLGWLVTACNEEKHGPIEQDAEPIGPVSNVQIEPTPGGGNITYTLPIGKSLSHVLAEVEMPDGQIKQFVSSQYTTTIIVEGLPKEATYKVNVYAVNRSNVKSPGISSSFECLKPPYMAAFESLEISPDFGGVKLKWFDNFSEAKLGVVLMANDSLGDFVQYGSEYSTLKDLTHSFRGMKSAENHFGAFIKDRFGNVSDTIFADLTPLFETLISKAKFKEHTLPGDAAQYPASEVSVGFRYIWDDVYSNNYASPYMNYRSFISNDTRPLPLHITFDLGAKYLLTRMRLNNYYQFQNRGVKKYEIWGHAGTPPTDGSWDGWVKLGEHEQFKPSGNPFGPSNVTEADKRYWETGDMVTLKDDAGPIRYIRFRALSNWSGTLNFNLMELTFWGSDQF</sequence>
<gene>
    <name evidence="5" type="ORF">GCM10022216_01900</name>
</gene>
<dbReference type="Gene3D" id="2.60.120.260">
    <property type="entry name" value="Galactose-binding domain-like"/>
    <property type="match status" value="1"/>
</dbReference>
<dbReference type="SUPFAM" id="SSF49265">
    <property type="entry name" value="Fibronectin type III"/>
    <property type="match status" value="1"/>
</dbReference>
<comment type="caution">
    <text evidence="5">The sequence shown here is derived from an EMBL/GenBank/DDBJ whole genome shotgun (WGS) entry which is preliminary data.</text>
</comment>
<dbReference type="Pfam" id="PF17166">
    <property type="entry name" value="DUF5126"/>
    <property type="match status" value="1"/>
</dbReference>
<evidence type="ECO:0000259" key="2">
    <source>
        <dbReference type="Pfam" id="PF16323"/>
    </source>
</evidence>
<keyword evidence="1" id="KW-0732">Signal</keyword>
<feature type="domain" description="DUF5000" evidence="3">
    <location>
        <begin position="279"/>
        <end position="409"/>
    </location>
</feature>
<dbReference type="SUPFAM" id="SSF49785">
    <property type="entry name" value="Galactose-binding domain-like"/>
    <property type="match status" value="1"/>
</dbReference>
<dbReference type="InterPro" id="IPR032164">
    <property type="entry name" value="DUF5000"/>
</dbReference>
<feature type="domain" description="DUF5126" evidence="4">
    <location>
        <begin position="132"/>
        <end position="234"/>
    </location>
</feature>
<dbReference type="PROSITE" id="PS51257">
    <property type="entry name" value="PROKAR_LIPOPROTEIN"/>
    <property type="match status" value="1"/>
</dbReference>
<dbReference type="InterPro" id="IPR032527">
    <property type="entry name" value="DUF4959"/>
</dbReference>
<dbReference type="Proteomes" id="UP001500101">
    <property type="component" value="Unassembled WGS sequence"/>
</dbReference>
<organism evidence="5 6">
    <name type="scientific">Sphingobacterium kyonggiense</name>
    <dbReference type="NCBI Taxonomy" id="714075"/>
    <lineage>
        <taxon>Bacteria</taxon>
        <taxon>Pseudomonadati</taxon>
        <taxon>Bacteroidota</taxon>
        <taxon>Sphingobacteriia</taxon>
        <taxon>Sphingobacteriales</taxon>
        <taxon>Sphingobacteriaceae</taxon>
        <taxon>Sphingobacterium</taxon>
    </lineage>
</organism>
<dbReference type="InterPro" id="IPR036116">
    <property type="entry name" value="FN3_sf"/>
</dbReference>
<evidence type="ECO:0000313" key="5">
    <source>
        <dbReference type="EMBL" id="GAA4131656.1"/>
    </source>
</evidence>
<accession>A0ABP7Y6P2</accession>